<evidence type="ECO:0000256" key="1">
    <source>
        <dbReference type="SAM" id="Phobius"/>
    </source>
</evidence>
<keyword evidence="3" id="KW-1185">Reference proteome</keyword>
<feature type="transmembrane region" description="Helical" evidence="1">
    <location>
        <begin position="68"/>
        <end position="89"/>
    </location>
</feature>
<gene>
    <name evidence="2" type="primary">A01g508840.1_BraROA</name>
    <name evidence="2" type="ORF">IGI04_003043</name>
</gene>
<comment type="caution">
    <text evidence="2">The sequence shown here is derived from an EMBL/GenBank/DDBJ whole genome shotgun (WGS) entry which is preliminary data.</text>
</comment>
<evidence type="ECO:0000313" key="3">
    <source>
        <dbReference type="Proteomes" id="UP000823674"/>
    </source>
</evidence>
<evidence type="ECO:0000313" key="2">
    <source>
        <dbReference type="EMBL" id="KAG5415476.1"/>
    </source>
</evidence>
<accession>A0ABQ7NZ99</accession>
<dbReference type="Proteomes" id="UP000823674">
    <property type="component" value="Chromosome A01"/>
</dbReference>
<keyword evidence="1" id="KW-1133">Transmembrane helix</keyword>
<organism evidence="2 3">
    <name type="scientific">Brassica rapa subsp. trilocularis</name>
    <dbReference type="NCBI Taxonomy" id="1813537"/>
    <lineage>
        <taxon>Eukaryota</taxon>
        <taxon>Viridiplantae</taxon>
        <taxon>Streptophyta</taxon>
        <taxon>Embryophyta</taxon>
        <taxon>Tracheophyta</taxon>
        <taxon>Spermatophyta</taxon>
        <taxon>Magnoliopsida</taxon>
        <taxon>eudicotyledons</taxon>
        <taxon>Gunneridae</taxon>
        <taxon>Pentapetalae</taxon>
        <taxon>rosids</taxon>
        <taxon>malvids</taxon>
        <taxon>Brassicales</taxon>
        <taxon>Brassicaceae</taxon>
        <taxon>Brassiceae</taxon>
        <taxon>Brassica</taxon>
    </lineage>
</organism>
<proteinExistence type="predicted"/>
<protein>
    <submittedName>
        <fullName evidence="2">Uncharacterized protein</fullName>
    </submittedName>
</protein>
<reference evidence="2 3" key="1">
    <citation type="submission" date="2021-03" db="EMBL/GenBank/DDBJ databases">
        <authorList>
            <person name="King G.J."/>
            <person name="Bancroft I."/>
            <person name="Baten A."/>
            <person name="Bloomfield J."/>
            <person name="Borpatragohain P."/>
            <person name="He Z."/>
            <person name="Irish N."/>
            <person name="Irwin J."/>
            <person name="Liu K."/>
            <person name="Mauleon R.P."/>
            <person name="Moore J."/>
            <person name="Morris R."/>
            <person name="Ostergaard L."/>
            <person name="Wang B."/>
            <person name="Wells R."/>
        </authorList>
    </citation>
    <scope>NUCLEOTIDE SEQUENCE [LARGE SCALE GENOMIC DNA]</scope>
    <source>
        <strain evidence="2">R-o-18</strain>
        <tissue evidence="2">Leaf</tissue>
    </source>
</reference>
<keyword evidence="1" id="KW-0812">Transmembrane</keyword>
<keyword evidence="1" id="KW-0472">Membrane</keyword>
<name>A0ABQ7NZ99_BRACM</name>
<sequence>MVRDGGAATRRSGGLEGEEVWRSQGRGDCWRCKRRRMSFTAEDSPSGLSEFVILIALKFLRKNEQARLHLVITLSSNAMIISKLIFFPYPYSSHFANDGFDCSLSELKQKNKPVEPSSLNKSRCCRRFGCLLEIGAVQLSGLLKFFAGDKKKSMFANFMDLFKKYEQISFIFLFKLDRPMTHKPGHVMNFLHDGRQLLVVKGRYAAKNSEEILLPYQQREPVHDSIEGEQSLLCQLRILKDCFLTRGQRDGLKL</sequence>
<dbReference type="EMBL" id="JADBGQ010000001">
    <property type="protein sequence ID" value="KAG5415476.1"/>
    <property type="molecule type" value="Genomic_DNA"/>
</dbReference>